<dbReference type="Pfam" id="PF22733">
    <property type="entry name" value="NNH1"/>
    <property type="match status" value="1"/>
</dbReference>
<accession>A0A495XAI1</accession>
<reference evidence="2 3" key="1">
    <citation type="submission" date="2018-10" db="EMBL/GenBank/DDBJ databases">
        <title>Sequencing the genomes of 1000 actinobacteria strains.</title>
        <authorList>
            <person name="Klenk H.-P."/>
        </authorList>
    </citation>
    <scope>NUCLEOTIDE SEQUENCE [LARGE SCALE GENOMIC DNA]</scope>
    <source>
        <strain evidence="2 3">DSM 43911</strain>
    </source>
</reference>
<evidence type="ECO:0000259" key="1">
    <source>
        <dbReference type="PROSITE" id="PS50837"/>
    </source>
</evidence>
<dbReference type="InterPro" id="IPR027417">
    <property type="entry name" value="P-loop_NTPase"/>
</dbReference>
<dbReference type="InterPro" id="IPR007111">
    <property type="entry name" value="NACHT_NTPase"/>
</dbReference>
<dbReference type="PROSITE" id="PS50837">
    <property type="entry name" value="NACHT"/>
    <property type="match status" value="1"/>
</dbReference>
<organism evidence="2 3">
    <name type="scientific">Saccharothrix variisporea</name>
    <dbReference type="NCBI Taxonomy" id="543527"/>
    <lineage>
        <taxon>Bacteria</taxon>
        <taxon>Bacillati</taxon>
        <taxon>Actinomycetota</taxon>
        <taxon>Actinomycetes</taxon>
        <taxon>Pseudonocardiales</taxon>
        <taxon>Pseudonocardiaceae</taxon>
        <taxon>Saccharothrix</taxon>
    </lineage>
</organism>
<sequence length="997" mass="110587">MCIRPEEGGVIVLEREALKLGSTIATHAAKYWLQRRKATYERSASLAELAQAELKGLVQRRKLENLVERIGHQVAEQLAPVLEQRFSDVPDHEAEAAILAVVYVLEDVDLSDRALLANDADPEVLAKQIRRQFPQRSALLSERAAQLHELALDQACRHLVQVVRYLPTFPSAALGEVLTRLTAQAEALDELLSRTPTTSLYAPRGVDRDEEFRVEYLSRLATTFDRLELLGLPGDDQPTLALTVAYLSLSASDGHTRRRRTASRTRPDLWEPAATEGLSVEAAIGDEHRVLLRGDAGSGKTTLLHWLAVQAARRALTGALTGWNDTVPFVVLLRMFAEGDLPRPEQFVGLSTPVVADLAPEAWTHRVLQAGRGLLLVDGVDEVPAGRRRAVKAWLRDLLDAYPGTRVVVTSRTAAADAKWLAGEGFRTVTLEPMSPVNILDFVERWHRAAELTGAEVTAAERRLRAQLERPHLRQLAASPLLCAMLCALNLSHRSELPRNRMELYAKALAMLLHLRDAERGIETLLTDTGKRVLLRDLAWRLTLGNKVELSTEEALGHLSRKLPAMPDVEVEPEAIFTHLLERSGVLRQPVPGRVDFVHRTFLEYLAAEEAVQQHHIDTLIAHAHLDTWWETVVMACGHATAKQAEQLLTGVLDEADRKPKRARRLRLIAAASLETVRDVDPAVRDRIDAVVRDRLIPPRKSSEARSLASIGPRLLRYLPADLGQFPEMAAAATVEAAVLAGAAEAMPLLASYVKDERSEVRRAVILQWKFFDPEQYAKTVLAHDLGNSYLEVPSPQFLPQVLHIGRFGGLGLSLRRHRKVDLAPLAGREGLRGMNLFGLYQADVDLSVLSTLPDLDDLFISGFDDSRLSGIDVLHGIRKVTLFSCVSRSLSQAARVFGVATDWNIGDMASVDLADLIEVPLRSLIIQHSAFDSIEPLVAIRGLKRLWIDNDVQFDYDLGPLAELELENLAIDAEVEYRGLDRIPAEIVTRRGRETG</sequence>
<dbReference type="OrthoDB" id="135105at2"/>
<dbReference type="AlphaFoldDB" id="A0A495XAI1"/>
<proteinExistence type="predicted"/>
<dbReference type="PANTHER" id="PTHR46844">
    <property type="entry name" value="SLR5058 PROTEIN"/>
    <property type="match status" value="1"/>
</dbReference>
<dbReference type="InterPro" id="IPR054547">
    <property type="entry name" value="NNH1"/>
</dbReference>
<comment type="caution">
    <text evidence="2">The sequence shown here is derived from an EMBL/GenBank/DDBJ whole genome shotgun (WGS) entry which is preliminary data.</text>
</comment>
<dbReference type="Gene3D" id="3.40.50.300">
    <property type="entry name" value="P-loop containing nucleotide triphosphate hydrolases"/>
    <property type="match status" value="1"/>
</dbReference>
<name>A0A495XAI1_9PSEU</name>
<gene>
    <name evidence="2" type="ORF">DFJ66_4781</name>
</gene>
<dbReference type="SUPFAM" id="SSF52540">
    <property type="entry name" value="P-loop containing nucleoside triphosphate hydrolases"/>
    <property type="match status" value="1"/>
</dbReference>
<dbReference type="PANTHER" id="PTHR46844:SF1">
    <property type="entry name" value="SLR5058 PROTEIN"/>
    <property type="match status" value="1"/>
</dbReference>
<dbReference type="Pfam" id="PF05729">
    <property type="entry name" value="NACHT"/>
    <property type="match status" value="1"/>
</dbReference>
<keyword evidence="3" id="KW-1185">Reference proteome</keyword>
<dbReference type="Proteomes" id="UP000272729">
    <property type="component" value="Unassembled WGS sequence"/>
</dbReference>
<dbReference type="RefSeq" id="WP_121223842.1">
    <property type="nucleotide sequence ID" value="NZ_JBIUBA010000001.1"/>
</dbReference>
<evidence type="ECO:0000313" key="3">
    <source>
        <dbReference type="Proteomes" id="UP000272729"/>
    </source>
</evidence>
<evidence type="ECO:0000313" key="2">
    <source>
        <dbReference type="EMBL" id="RKT71491.1"/>
    </source>
</evidence>
<protein>
    <submittedName>
        <fullName evidence="2">NACHT domain-containing protein</fullName>
    </submittedName>
</protein>
<feature type="domain" description="NACHT" evidence="1">
    <location>
        <begin position="288"/>
        <end position="613"/>
    </location>
</feature>
<dbReference type="EMBL" id="RBXR01000001">
    <property type="protein sequence ID" value="RKT71491.1"/>
    <property type="molecule type" value="Genomic_DNA"/>
</dbReference>